<reference evidence="2 3" key="1">
    <citation type="submission" date="2018-10" db="EMBL/GenBank/DDBJ databases">
        <title>Bacillus Keqinensis sp. nov., a moderately halophilic bacterium isolated from a saline-alkaline lake.</title>
        <authorList>
            <person name="Wang H."/>
        </authorList>
    </citation>
    <scope>NUCLEOTIDE SEQUENCE [LARGE SCALE GENOMIC DNA]</scope>
    <source>
        <strain evidence="2 3">KQ-3</strain>
    </source>
</reference>
<name>A0A3M7TSU9_9BACI</name>
<dbReference type="PROSITE" id="PS51257">
    <property type="entry name" value="PROKAR_LIPOPROTEIN"/>
    <property type="match status" value="1"/>
</dbReference>
<sequence length="162" mass="18218">MKLILKSLALVMLLVTVGCSDMDTPDVESMNKPNEPNHPFQRNVAHGLFGPGPANYGAINEMRQPQHTDHRENVNGLSYRDPLSARQTIGEDQDMMENVIYSTPGVTPGMILLNGAHAWVNMQIDNDGLTQKEKDAKVREVEEKLKAANPRYEYRVVVNDFR</sequence>
<evidence type="ECO:0000256" key="1">
    <source>
        <dbReference type="SAM" id="SignalP"/>
    </source>
</evidence>
<feature type="chain" id="PRO_5018232327" description="Sporulation protein" evidence="1">
    <location>
        <begin position="23"/>
        <end position="162"/>
    </location>
</feature>
<accession>A0A3M7TSU9</accession>
<dbReference type="AlphaFoldDB" id="A0A3M7TSU9"/>
<feature type="signal peptide" evidence="1">
    <location>
        <begin position="1"/>
        <end position="22"/>
    </location>
</feature>
<keyword evidence="1" id="KW-0732">Signal</keyword>
<organism evidence="2 3">
    <name type="scientific">Alteribacter keqinensis</name>
    <dbReference type="NCBI Taxonomy" id="2483800"/>
    <lineage>
        <taxon>Bacteria</taxon>
        <taxon>Bacillati</taxon>
        <taxon>Bacillota</taxon>
        <taxon>Bacilli</taxon>
        <taxon>Bacillales</taxon>
        <taxon>Bacillaceae</taxon>
        <taxon>Alteribacter</taxon>
    </lineage>
</organism>
<protein>
    <recommendedName>
        <fullName evidence="4">Sporulation protein</fullName>
    </recommendedName>
</protein>
<comment type="caution">
    <text evidence="2">The sequence shown here is derived from an EMBL/GenBank/DDBJ whole genome shotgun (WGS) entry which is preliminary data.</text>
</comment>
<dbReference type="Proteomes" id="UP000278746">
    <property type="component" value="Unassembled WGS sequence"/>
</dbReference>
<dbReference type="OrthoDB" id="2966336at2"/>
<dbReference type="EMBL" id="RHIB01000002">
    <property type="protein sequence ID" value="RNA67832.1"/>
    <property type="molecule type" value="Genomic_DNA"/>
</dbReference>
<evidence type="ECO:0008006" key="4">
    <source>
        <dbReference type="Google" id="ProtNLM"/>
    </source>
</evidence>
<keyword evidence="3" id="KW-1185">Reference proteome</keyword>
<dbReference type="RefSeq" id="WP_122899630.1">
    <property type="nucleotide sequence ID" value="NZ_RHIB01000002.1"/>
</dbReference>
<evidence type="ECO:0000313" key="2">
    <source>
        <dbReference type="EMBL" id="RNA67832.1"/>
    </source>
</evidence>
<evidence type="ECO:0000313" key="3">
    <source>
        <dbReference type="Proteomes" id="UP000278746"/>
    </source>
</evidence>
<proteinExistence type="predicted"/>
<gene>
    <name evidence="2" type="ORF">EBO34_14100</name>
</gene>